<keyword evidence="2" id="KW-0378">Hydrolase</keyword>
<dbReference type="InterPro" id="IPR002925">
    <property type="entry name" value="Dienelactn_hydro"/>
</dbReference>
<evidence type="ECO:0000313" key="2">
    <source>
        <dbReference type="EMBL" id="MBL1073969.1"/>
    </source>
</evidence>
<dbReference type="RefSeq" id="WP_201944646.1">
    <property type="nucleotide sequence ID" value="NZ_JAERRJ010000002.1"/>
</dbReference>
<organism evidence="2 3">
    <name type="scientific">Nocardia acididurans</name>
    <dbReference type="NCBI Taxonomy" id="2802282"/>
    <lineage>
        <taxon>Bacteria</taxon>
        <taxon>Bacillati</taxon>
        <taxon>Actinomycetota</taxon>
        <taxon>Actinomycetes</taxon>
        <taxon>Mycobacteriales</taxon>
        <taxon>Nocardiaceae</taxon>
        <taxon>Nocardia</taxon>
    </lineage>
</organism>
<dbReference type="EMBL" id="JAERRJ010000002">
    <property type="protein sequence ID" value="MBL1073969.1"/>
    <property type="molecule type" value="Genomic_DNA"/>
</dbReference>
<accession>A0ABS1M182</accession>
<proteinExistence type="predicted"/>
<dbReference type="GO" id="GO:0016787">
    <property type="term" value="F:hydrolase activity"/>
    <property type="evidence" value="ECO:0007669"/>
    <property type="project" value="UniProtKB-KW"/>
</dbReference>
<dbReference type="Gene3D" id="3.40.50.1820">
    <property type="entry name" value="alpha/beta hydrolase"/>
    <property type="match status" value="1"/>
</dbReference>
<gene>
    <name evidence="2" type="ORF">JK358_06140</name>
</gene>
<evidence type="ECO:0000259" key="1">
    <source>
        <dbReference type="Pfam" id="PF01738"/>
    </source>
</evidence>
<dbReference type="InterPro" id="IPR029058">
    <property type="entry name" value="AB_hydrolase_fold"/>
</dbReference>
<name>A0ABS1M182_9NOCA</name>
<feature type="domain" description="Dienelactone hydrolase" evidence="1">
    <location>
        <begin position="22"/>
        <end position="77"/>
    </location>
</feature>
<dbReference type="Pfam" id="PF01738">
    <property type="entry name" value="DLH"/>
    <property type="match status" value="1"/>
</dbReference>
<keyword evidence="3" id="KW-1185">Reference proteome</keyword>
<reference evidence="2 3" key="1">
    <citation type="submission" date="2021-01" db="EMBL/GenBank/DDBJ databases">
        <title>WGS of actinomycetes isolated from Thailand.</title>
        <authorList>
            <person name="Thawai C."/>
        </authorList>
    </citation>
    <scope>NUCLEOTIDE SEQUENCE [LARGE SCALE GENOMIC DNA]</scope>
    <source>
        <strain evidence="2 3">LPG 2</strain>
    </source>
</reference>
<evidence type="ECO:0000313" key="3">
    <source>
        <dbReference type="Proteomes" id="UP000602198"/>
    </source>
</evidence>
<protein>
    <submittedName>
        <fullName evidence="2">Dienelactone hydrolase family protein</fullName>
    </submittedName>
</protein>
<comment type="caution">
    <text evidence="2">The sequence shown here is derived from an EMBL/GenBank/DDBJ whole genome shotgun (WGS) entry which is preliminary data.</text>
</comment>
<dbReference type="SUPFAM" id="SSF53474">
    <property type="entry name" value="alpha/beta-Hydrolases"/>
    <property type="match status" value="1"/>
</dbReference>
<sequence length="79" mass="8711">MNVRAHTPMPPTDEDHGLRIDASRPAAAAALDKAAVPHEIYVAENADHAFFNDTGQRYNPAAATEAWRRVTDCYARYLG</sequence>
<dbReference type="Proteomes" id="UP000602198">
    <property type="component" value="Unassembled WGS sequence"/>
</dbReference>